<dbReference type="SMART" id="SM01012">
    <property type="entry name" value="ANTAR"/>
    <property type="match status" value="1"/>
</dbReference>
<sequence length="291" mass="30595">MPASTGAARRAVEGSRSGHCRQTTSRPLCHGQPFTARDNRSGTGVKAVTSLRVRQILLEVLAIDRPDPPGLDGDTVWSRLCASATGSVPVSGAGVALMTPIGHGGTLAATDGPAAVMENLQQTLGEGPCLTAFHERRPVLEHDLARAAARWPGFAPAAAEAGIAAIFAFPLQVGAIRLGVLDLYRNTPGPLDSLQLAEALNHATAAATILLDLQYDAVPGGLAPQLADAADNHREIHQATGIITVQASVGISEALLLLRARAYAEERPLRELAEDVVARRVTFHPEDDHHE</sequence>
<dbReference type="Pfam" id="PF13185">
    <property type="entry name" value="GAF_2"/>
    <property type="match status" value="1"/>
</dbReference>
<organism evidence="5 6">
    <name type="scientific">Kribbella antibiotica</name>
    <dbReference type="NCBI Taxonomy" id="190195"/>
    <lineage>
        <taxon>Bacteria</taxon>
        <taxon>Bacillati</taxon>
        <taxon>Actinomycetota</taxon>
        <taxon>Actinomycetes</taxon>
        <taxon>Propionibacteriales</taxon>
        <taxon>Kribbellaceae</taxon>
        <taxon>Kribbella</taxon>
    </lineage>
</organism>
<gene>
    <name evidence="5" type="ORF">E1263_10155</name>
</gene>
<dbReference type="InterPro" id="IPR029016">
    <property type="entry name" value="GAF-like_dom_sf"/>
</dbReference>
<dbReference type="PROSITE" id="PS50921">
    <property type="entry name" value="ANTAR"/>
    <property type="match status" value="1"/>
</dbReference>
<evidence type="ECO:0000256" key="3">
    <source>
        <dbReference type="SAM" id="MobiDB-lite"/>
    </source>
</evidence>
<reference evidence="5 6" key="1">
    <citation type="submission" date="2019-03" db="EMBL/GenBank/DDBJ databases">
        <title>Draft genome sequences of novel Actinobacteria.</title>
        <authorList>
            <person name="Sahin N."/>
            <person name="Ay H."/>
            <person name="Saygin H."/>
        </authorList>
    </citation>
    <scope>NUCLEOTIDE SEQUENCE [LARGE SCALE GENOMIC DNA]</scope>
    <source>
        <strain evidence="5 6">JCM 13523</strain>
    </source>
</reference>
<dbReference type="InterPro" id="IPR003018">
    <property type="entry name" value="GAF"/>
</dbReference>
<dbReference type="OrthoDB" id="7466251at2"/>
<dbReference type="Pfam" id="PF03861">
    <property type="entry name" value="ANTAR"/>
    <property type="match status" value="1"/>
</dbReference>
<dbReference type="Gene3D" id="3.30.450.40">
    <property type="match status" value="1"/>
</dbReference>
<evidence type="ECO:0000256" key="2">
    <source>
        <dbReference type="ARBA" id="ARBA00023163"/>
    </source>
</evidence>
<feature type="domain" description="ANTAR" evidence="4">
    <location>
        <begin position="216"/>
        <end position="277"/>
    </location>
</feature>
<name>A0A4V2YQ39_9ACTN</name>
<dbReference type="Proteomes" id="UP000295124">
    <property type="component" value="Unassembled WGS sequence"/>
</dbReference>
<feature type="region of interest" description="Disordered" evidence="3">
    <location>
        <begin position="1"/>
        <end position="42"/>
    </location>
</feature>
<keyword evidence="2" id="KW-0804">Transcription</keyword>
<evidence type="ECO:0000313" key="5">
    <source>
        <dbReference type="EMBL" id="TDD60637.1"/>
    </source>
</evidence>
<proteinExistence type="predicted"/>
<evidence type="ECO:0000259" key="4">
    <source>
        <dbReference type="PROSITE" id="PS50921"/>
    </source>
</evidence>
<protein>
    <submittedName>
        <fullName evidence="5">ANTAR domain-containing protein</fullName>
    </submittedName>
</protein>
<evidence type="ECO:0000313" key="6">
    <source>
        <dbReference type="Proteomes" id="UP000295124"/>
    </source>
</evidence>
<keyword evidence="1" id="KW-0805">Transcription regulation</keyword>
<dbReference type="InterPro" id="IPR005561">
    <property type="entry name" value="ANTAR"/>
</dbReference>
<dbReference type="InterPro" id="IPR036388">
    <property type="entry name" value="WH-like_DNA-bd_sf"/>
</dbReference>
<evidence type="ECO:0000256" key="1">
    <source>
        <dbReference type="ARBA" id="ARBA00023015"/>
    </source>
</evidence>
<dbReference type="EMBL" id="SMKX01000022">
    <property type="protein sequence ID" value="TDD60637.1"/>
    <property type="molecule type" value="Genomic_DNA"/>
</dbReference>
<comment type="caution">
    <text evidence="5">The sequence shown here is derived from an EMBL/GenBank/DDBJ whole genome shotgun (WGS) entry which is preliminary data.</text>
</comment>
<dbReference type="Gene3D" id="1.10.10.10">
    <property type="entry name" value="Winged helix-like DNA-binding domain superfamily/Winged helix DNA-binding domain"/>
    <property type="match status" value="1"/>
</dbReference>
<dbReference type="SUPFAM" id="SSF55781">
    <property type="entry name" value="GAF domain-like"/>
    <property type="match status" value="1"/>
</dbReference>
<accession>A0A4V2YQ39</accession>
<dbReference type="AlphaFoldDB" id="A0A4V2YQ39"/>
<keyword evidence="6" id="KW-1185">Reference proteome</keyword>
<dbReference type="GO" id="GO:0003723">
    <property type="term" value="F:RNA binding"/>
    <property type="evidence" value="ECO:0007669"/>
    <property type="project" value="InterPro"/>
</dbReference>